<evidence type="ECO:0000313" key="3">
    <source>
        <dbReference type="EMBL" id="HHK69085.1"/>
    </source>
</evidence>
<dbReference type="GO" id="GO:0008270">
    <property type="term" value="F:zinc ion binding"/>
    <property type="evidence" value="ECO:0007669"/>
    <property type="project" value="UniProtKB-KW"/>
</dbReference>
<reference evidence="3" key="1">
    <citation type="journal article" date="2020" name="mSystems">
        <title>Genome- and Community-Level Interaction Insights into Carbon Utilization and Element Cycling Functions of Hydrothermarchaeota in Hydrothermal Sediment.</title>
        <authorList>
            <person name="Zhou Z."/>
            <person name="Liu Y."/>
            <person name="Xu W."/>
            <person name="Pan J."/>
            <person name="Luo Z.H."/>
            <person name="Li M."/>
        </authorList>
    </citation>
    <scope>NUCLEOTIDE SEQUENCE [LARGE SCALE GENOMIC DNA]</scope>
    <source>
        <strain evidence="3">SpSt-1056</strain>
    </source>
</reference>
<protein>
    <recommendedName>
        <fullName evidence="2">SWIM-type domain-containing protein</fullName>
    </recommendedName>
</protein>
<keyword evidence="1" id="KW-0479">Metal-binding</keyword>
<sequence>MNEELSRIQREYPALFEEAYECVRAMRVKKYVFKPSNRVRWIVVGKARDYLILTSVGYCSCEDFFFRVMSHEKPMCYHILAVKIAEQTEQYEVVEEFDEWHWRLMREWIMEYRVRG</sequence>
<proteinExistence type="predicted"/>
<dbReference type="AlphaFoldDB" id="A0A7C5L8D9"/>
<dbReference type="EMBL" id="DRWN01000068">
    <property type="protein sequence ID" value="HHK69085.1"/>
    <property type="molecule type" value="Genomic_DNA"/>
</dbReference>
<gene>
    <name evidence="3" type="ORF">ENM11_08085</name>
</gene>
<keyword evidence="1" id="KW-0863">Zinc-finger</keyword>
<comment type="caution">
    <text evidence="3">The sequence shown here is derived from an EMBL/GenBank/DDBJ whole genome shotgun (WGS) entry which is preliminary data.</text>
</comment>
<dbReference type="PROSITE" id="PS50966">
    <property type="entry name" value="ZF_SWIM"/>
    <property type="match status" value="1"/>
</dbReference>
<organism evidence="3">
    <name type="scientific">Caldiarchaeum subterraneum</name>
    <dbReference type="NCBI Taxonomy" id="311458"/>
    <lineage>
        <taxon>Archaea</taxon>
        <taxon>Nitrososphaerota</taxon>
        <taxon>Candidatus Caldarchaeales</taxon>
        <taxon>Candidatus Caldarchaeaceae</taxon>
        <taxon>Candidatus Caldarchaeum</taxon>
    </lineage>
</organism>
<dbReference type="GO" id="GO:0000724">
    <property type="term" value="P:double-strand break repair via homologous recombination"/>
    <property type="evidence" value="ECO:0007669"/>
    <property type="project" value="TreeGrafter"/>
</dbReference>
<name>A0A7C5L8D9_CALS0</name>
<evidence type="ECO:0000259" key="2">
    <source>
        <dbReference type="PROSITE" id="PS50966"/>
    </source>
</evidence>
<accession>A0A7C5L8D9</accession>
<feature type="domain" description="SWIM-type" evidence="2">
    <location>
        <begin position="50"/>
        <end position="87"/>
    </location>
</feature>
<dbReference type="PANTHER" id="PTHR28498">
    <property type="entry name" value="ZINC FINGER SWIM DOMAIN-CONTAINING PROTEIN 7"/>
    <property type="match status" value="1"/>
</dbReference>
<evidence type="ECO:0000256" key="1">
    <source>
        <dbReference type="PROSITE-ProRule" id="PRU00325"/>
    </source>
</evidence>
<keyword evidence="1" id="KW-0862">Zinc</keyword>
<dbReference type="PANTHER" id="PTHR28498:SF1">
    <property type="entry name" value="ZINC FINGER SWIM DOMAIN-CONTAINING PROTEIN 7"/>
    <property type="match status" value="1"/>
</dbReference>
<dbReference type="InterPro" id="IPR007527">
    <property type="entry name" value="Znf_SWIM"/>
</dbReference>